<accession>A0AA86REK1</accession>
<dbReference type="AlphaFoldDB" id="A0AA86REK1"/>
<organism evidence="1">
    <name type="scientific">Hexamita inflata</name>
    <dbReference type="NCBI Taxonomy" id="28002"/>
    <lineage>
        <taxon>Eukaryota</taxon>
        <taxon>Metamonada</taxon>
        <taxon>Diplomonadida</taxon>
        <taxon>Hexamitidae</taxon>
        <taxon>Hexamitinae</taxon>
        <taxon>Hexamita</taxon>
    </lineage>
</organism>
<dbReference type="EMBL" id="CAXDID020000096">
    <property type="protein sequence ID" value="CAL6024593.1"/>
    <property type="molecule type" value="Genomic_DNA"/>
</dbReference>
<keyword evidence="3" id="KW-1185">Reference proteome</keyword>
<dbReference type="Proteomes" id="UP001642409">
    <property type="component" value="Unassembled WGS sequence"/>
</dbReference>
<protein>
    <submittedName>
        <fullName evidence="1">Uncharacterized protein</fullName>
    </submittedName>
</protein>
<dbReference type="InterPro" id="IPR032675">
    <property type="entry name" value="LRR_dom_sf"/>
</dbReference>
<dbReference type="PROSITE" id="PS51450">
    <property type="entry name" value="LRR"/>
    <property type="match status" value="2"/>
</dbReference>
<proteinExistence type="predicted"/>
<sequence length="474" mass="55972">MNNLEIQLRLMNYITPTHTNIDTFRIFWYNYKQTQTEFLKFIKRNRVCNFIFEEVKSSIKIGEYINLQPLKSLEIIYSQPSTHHVDLTVFNNIANDSIINLTISNYRVPDTKPILNLRNLKTLTLVNTQINDFIFLSSLKLTKLIVQSAFFNIQEKKAIISIQNIRILILNRCSFKEIFLLQELQHLKNLSLQENKLQNADFLNIQLTKLEEVDVSNNRLTSLNTLLSISPQIHVVIANFNKITQILQIGSIPESTNTLQNLKLNNNKLKDISALQYFKNLRILKILYNSKKIDKLLQLYAVKHKNKKLFTDVYMNSHSVTQNPHFESSQLLIFGLDIYFIDTANLLQFSDFTTFQEQHYYKCIELLYKPSIAQLKAQLSNNINYIWLMHQKQCILLYKCITRLKQGSFSEPTQLYLHYLRTLTELQKGFEMKSQNQKMNLQLNSLNDKKREERNKMFKRCFRVFQELQIIGTE</sequence>
<gene>
    <name evidence="2" type="ORF">HINF_LOCUS29690</name>
    <name evidence="1" type="ORF">HINF_LOCUS60311</name>
</gene>
<dbReference type="EMBL" id="CATOUU010001114">
    <property type="protein sequence ID" value="CAI9972666.1"/>
    <property type="molecule type" value="Genomic_DNA"/>
</dbReference>
<reference evidence="1" key="1">
    <citation type="submission" date="2023-06" db="EMBL/GenBank/DDBJ databases">
        <authorList>
            <person name="Kurt Z."/>
        </authorList>
    </citation>
    <scope>NUCLEOTIDE SEQUENCE</scope>
</reference>
<reference evidence="2 3" key="2">
    <citation type="submission" date="2024-07" db="EMBL/GenBank/DDBJ databases">
        <authorList>
            <person name="Akdeniz Z."/>
        </authorList>
    </citation>
    <scope>NUCLEOTIDE SEQUENCE [LARGE SCALE GENOMIC DNA]</scope>
</reference>
<evidence type="ECO:0000313" key="1">
    <source>
        <dbReference type="EMBL" id="CAI9972666.1"/>
    </source>
</evidence>
<dbReference type="SUPFAM" id="SSF52075">
    <property type="entry name" value="Outer arm dynein light chain 1"/>
    <property type="match status" value="1"/>
</dbReference>
<comment type="caution">
    <text evidence="1">The sequence shown here is derived from an EMBL/GenBank/DDBJ whole genome shotgun (WGS) entry which is preliminary data.</text>
</comment>
<evidence type="ECO:0000313" key="2">
    <source>
        <dbReference type="EMBL" id="CAL6024593.1"/>
    </source>
</evidence>
<dbReference type="Gene3D" id="3.80.10.10">
    <property type="entry name" value="Ribonuclease Inhibitor"/>
    <property type="match status" value="1"/>
</dbReference>
<name>A0AA86REK1_9EUKA</name>
<dbReference type="InterPro" id="IPR001611">
    <property type="entry name" value="Leu-rich_rpt"/>
</dbReference>
<evidence type="ECO:0000313" key="3">
    <source>
        <dbReference type="Proteomes" id="UP001642409"/>
    </source>
</evidence>